<comment type="caution">
    <text evidence="1">The sequence shown here is derived from an EMBL/GenBank/DDBJ whole genome shotgun (WGS) entry which is preliminary data.</text>
</comment>
<dbReference type="Proteomes" id="UP000298179">
    <property type="component" value="Unassembled WGS sequence"/>
</dbReference>
<protein>
    <submittedName>
        <fullName evidence="1">Uncharacterized protein</fullName>
    </submittedName>
</protein>
<sequence length="77" mass="8260">MYERSVKRLEDPELIGALVGALLKAGYGRETIETALIRQAPIDLDILADCYSRLTAASAAMHDESGSVVKAAVRRAA</sequence>
<gene>
    <name evidence="1" type="ORF">E3C22_07025</name>
</gene>
<organism evidence="1 2">
    <name type="scientific">Jiella endophytica</name>
    <dbReference type="NCBI Taxonomy" id="2558362"/>
    <lineage>
        <taxon>Bacteria</taxon>
        <taxon>Pseudomonadati</taxon>
        <taxon>Pseudomonadota</taxon>
        <taxon>Alphaproteobacteria</taxon>
        <taxon>Hyphomicrobiales</taxon>
        <taxon>Aurantimonadaceae</taxon>
        <taxon>Jiella</taxon>
    </lineage>
</organism>
<keyword evidence="2" id="KW-1185">Reference proteome</keyword>
<dbReference type="EMBL" id="SOZD01000002">
    <property type="protein sequence ID" value="TFF25126.1"/>
    <property type="molecule type" value="Genomic_DNA"/>
</dbReference>
<dbReference type="OrthoDB" id="7917078at2"/>
<name>A0A4Y8RP50_9HYPH</name>
<proteinExistence type="predicted"/>
<accession>A0A4Y8RP50</accession>
<evidence type="ECO:0000313" key="2">
    <source>
        <dbReference type="Proteomes" id="UP000298179"/>
    </source>
</evidence>
<reference evidence="1 2" key="1">
    <citation type="submission" date="2019-03" db="EMBL/GenBank/DDBJ databases">
        <title>Jiella endophytica sp. nov., a novel endophytic bacterium isolated from root of Ficus microcarpa Linn. f.</title>
        <authorList>
            <person name="Tuo L."/>
        </authorList>
    </citation>
    <scope>NUCLEOTIDE SEQUENCE [LARGE SCALE GENOMIC DNA]</scope>
    <source>
        <strain evidence="1 2">CBS5Q-3</strain>
    </source>
</reference>
<evidence type="ECO:0000313" key="1">
    <source>
        <dbReference type="EMBL" id="TFF25126.1"/>
    </source>
</evidence>
<dbReference type="RefSeq" id="WP_134761296.1">
    <property type="nucleotide sequence ID" value="NZ_SOZD01000002.1"/>
</dbReference>
<dbReference type="AlphaFoldDB" id="A0A4Y8RP50"/>